<evidence type="ECO:0000256" key="1">
    <source>
        <dbReference type="ARBA" id="ARBA00038283"/>
    </source>
</evidence>
<evidence type="ECO:0000313" key="4">
    <source>
        <dbReference type="Proteomes" id="UP000194265"/>
    </source>
</evidence>
<feature type="domain" description="Initiator Rep protein WH1" evidence="2">
    <location>
        <begin position="26"/>
        <end position="172"/>
    </location>
</feature>
<dbReference type="OrthoDB" id="5362765at2"/>
<dbReference type="SUPFAM" id="SSF46785">
    <property type="entry name" value="Winged helix' DNA-binding domain"/>
    <property type="match status" value="1"/>
</dbReference>
<accession>A0A1X9T159</accession>
<evidence type="ECO:0000313" key="3">
    <source>
        <dbReference type="EMBL" id="ARR02099.1"/>
    </source>
</evidence>
<name>A0A1X9T159_9BACT</name>
<evidence type="ECO:0000259" key="2">
    <source>
        <dbReference type="Pfam" id="PF01051"/>
    </source>
</evidence>
<sequence>MPNITLGFRFKEFIMKIEVEKGDLSYANEMNMTLSFPESFTASDFNMFFTICYFIKKDRFNDKIEIPFSALESFLPSKIKNKKRFHEDIVKFVDKIKLISKIYTIKTIEEEVYGLDAFFTSIKAYRNKQILSLEVNKKAKEFLFSFSRYLYFNLHEFCGIKSKYSKSVFRILIQFKNVKSNFKGEKELTLTKKQFRDLLSIPKKYKPAHIDQKVLKPSSSELSDGYFNKVDFVKEFSDSNDIIAYKIIFDDSNRK</sequence>
<dbReference type="Gene3D" id="1.10.10.10">
    <property type="entry name" value="Winged helix-like DNA-binding domain superfamily/Winged helix DNA-binding domain"/>
    <property type="match status" value="1"/>
</dbReference>
<proteinExistence type="inferred from homology"/>
<protein>
    <submittedName>
        <fullName evidence="3">Replication protein</fullName>
    </submittedName>
</protein>
<organism evidence="3 4">
    <name type="scientific">Campylobacter vicugnae</name>
    <dbReference type="NCBI Taxonomy" id="1660076"/>
    <lineage>
        <taxon>Bacteria</taxon>
        <taxon>Pseudomonadati</taxon>
        <taxon>Campylobacterota</taxon>
        <taxon>Epsilonproteobacteria</taxon>
        <taxon>Campylobacterales</taxon>
        <taxon>Campylobacteraceae</taxon>
        <taxon>Campylobacter</taxon>
    </lineage>
</organism>
<dbReference type="InterPro" id="IPR036390">
    <property type="entry name" value="WH_DNA-bd_sf"/>
</dbReference>
<dbReference type="Pfam" id="PF21205">
    <property type="entry name" value="Rep3_C"/>
    <property type="match status" value="1"/>
</dbReference>
<comment type="similarity">
    <text evidence="1">Belongs to the initiator RepB protein family.</text>
</comment>
<dbReference type="STRING" id="1660074.CVIC8964_0684"/>
<dbReference type="Pfam" id="PF01051">
    <property type="entry name" value="Rep3_N"/>
    <property type="match status" value="1"/>
</dbReference>
<dbReference type="GO" id="GO:0006270">
    <property type="term" value="P:DNA replication initiation"/>
    <property type="evidence" value="ECO:0007669"/>
    <property type="project" value="InterPro"/>
</dbReference>
<dbReference type="EMBL" id="CP018791">
    <property type="protein sequence ID" value="ARR02099.1"/>
    <property type="molecule type" value="Genomic_DNA"/>
</dbReference>
<dbReference type="GO" id="GO:0003887">
    <property type="term" value="F:DNA-directed DNA polymerase activity"/>
    <property type="evidence" value="ECO:0007669"/>
    <property type="project" value="InterPro"/>
</dbReference>
<gene>
    <name evidence="3" type="ORF">CVIC8964_0684</name>
</gene>
<reference evidence="3 4" key="1">
    <citation type="journal article" date="2017" name="Genome Biol. Evol.">
        <title>Comparative Genomic Analysis Identifies a Campylobacter Clade Deficient in Selenium Metabolism.</title>
        <authorList>
            <person name="Miller W.G."/>
            <person name="Yee E."/>
            <person name="Lopes B.S."/>
            <person name="Chapman M.H."/>
            <person name="Huynh S."/>
            <person name="Bono J.L."/>
            <person name="Parker C.T."/>
            <person name="Strachan N.J.C."/>
            <person name="Forbes K.J."/>
        </authorList>
    </citation>
    <scope>NUCLEOTIDE SEQUENCE [LARGE SCALE GENOMIC DNA]</scope>
    <source>
        <strain evidence="3 4">RM8964</strain>
    </source>
</reference>
<dbReference type="AlphaFoldDB" id="A0A1X9T159"/>
<dbReference type="InterPro" id="IPR000525">
    <property type="entry name" value="Initiator_Rep_WH1"/>
</dbReference>
<dbReference type="InterPro" id="IPR036388">
    <property type="entry name" value="WH-like_DNA-bd_sf"/>
</dbReference>
<dbReference type="Proteomes" id="UP000194265">
    <property type="component" value="Chromosome"/>
</dbReference>